<feature type="region of interest" description="Disordered" evidence="1">
    <location>
        <begin position="1"/>
        <end position="67"/>
    </location>
</feature>
<feature type="compositionally biased region" description="Basic and acidic residues" evidence="1">
    <location>
        <begin position="21"/>
        <end position="36"/>
    </location>
</feature>
<reference evidence="2 3" key="1">
    <citation type="submission" date="2020-08" db="EMBL/GenBank/DDBJ databases">
        <title>Sequencing the genomes of 1000 actinobacteria strains.</title>
        <authorList>
            <person name="Klenk H.-P."/>
        </authorList>
    </citation>
    <scope>NUCLEOTIDE SEQUENCE [LARGE SCALE GENOMIC DNA]</scope>
    <source>
        <strain evidence="2 3">DSM 11053</strain>
    </source>
</reference>
<gene>
    <name evidence="2" type="ORF">FHX39_003905</name>
</gene>
<protein>
    <submittedName>
        <fullName evidence="2">Uncharacterized protein</fullName>
    </submittedName>
</protein>
<evidence type="ECO:0000313" key="2">
    <source>
        <dbReference type="EMBL" id="MBB3328908.1"/>
    </source>
</evidence>
<evidence type="ECO:0000256" key="1">
    <source>
        <dbReference type="SAM" id="MobiDB-lite"/>
    </source>
</evidence>
<comment type="caution">
    <text evidence="2">The sequence shown here is derived from an EMBL/GenBank/DDBJ whole genome shotgun (WGS) entry which is preliminary data.</text>
</comment>
<dbReference type="EMBL" id="JACHZG010000006">
    <property type="protein sequence ID" value="MBB3328908.1"/>
    <property type="molecule type" value="Genomic_DNA"/>
</dbReference>
<sequence length="67" mass="7087">MTDQPSTPDPQTTDPTAGDDALERAAESIREAHDAEATVAANDDITTEDRERAGEYSQSPDGEGGRP</sequence>
<accession>A0A7W5JZ54</accession>
<organism evidence="2 3">
    <name type="scientific">Microlunatus antarcticus</name>
    <dbReference type="NCBI Taxonomy" id="53388"/>
    <lineage>
        <taxon>Bacteria</taxon>
        <taxon>Bacillati</taxon>
        <taxon>Actinomycetota</taxon>
        <taxon>Actinomycetes</taxon>
        <taxon>Propionibacteriales</taxon>
        <taxon>Propionibacteriaceae</taxon>
        <taxon>Microlunatus</taxon>
    </lineage>
</organism>
<proteinExistence type="predicted"/>
<name>A0A7W5JZ54_9ACTN</name>
<dbReference type="AlphaFoldDB" id="A0A7W5JZ54"/>
<evidence type="ECO:0000313" key="3">
    <source>
        <dbReference type="Proteomes" id="UP000565572"/>
    </source>
</evidence>
<dbReference type="Proteomes" id="UP000565572">
    <property type="component" value="Unassembled WGS sequence"/>
</dbReference>
<keyword evidence="3" id="KW-1185">Reference proteome</keyword>
<dbReference type="RefSeq" id="WP_183342274.1">
    <property type="nucleotide sequence ID" value="NZ_JACHZG010000006.1"/>
</dbReference>
<feature type="compositionally biased region" description="Low complexity" evidence="1">
    <location>
        <begin position="1"/>
        <end position="19"/>
    </location>
</feature>